<dbReference type="InterPro" id="IPR036390">
    <property type="entry name" value="WH_DNA-bd_sf"/>
</dbReference>
<dbReference type="EMBL" id="LT553105">
    <property type="protein sequence ID" value="SAM00039.1"/>
    <property type="molecule type" value="Genomic_DNA"/>
</dbReference>
<dbReference type="STRING" id="4829.A0A168N8M0"/>
<accession>A0A168N8M0</accession>
<evidence type="ECO:0000313" key="5">
    <source>
        <dbReference type="Proteomes" id="UP000078561"/>
    </source>
</evidence>
<feature type="region of interest" description="Disordered" evidence="2">
    <location>
        <begin position="134"/>
        <end position="186"/>
    </location>
</feature>
<evidence type="ECO:0000256" key="2">
    <source>
        <dbReference type="SAM" id="MobiDB-lite"/>
    </source>
</evidence>
<dbReference type="OrthoDB" id="10056949at2759"/>
<dbReference type="Proteomes" id="UP000078561">
    <property type="component" value="Unassembled WGS sequence"/>
</dbReference>
<dbReference type="GO" id="GO:0000981">
    <property type="term" value="F:DNA-binding transcription factor activity, RNA polymerase II-specific"/>
    <property type="evidence" value="ECO:0007669"/>
    <property type="project" value="TreeGrafter"/>
</dbReference>
<reference evidence="4" key="1">
    <citation type="submission" date="2016-04" db="EMBL/GenBank/DDBJ databases">
        <authorList>
            <person name="Evans L.H."/>
            <person name="Alamgir A."/>
            <person name="Owens N."/>
            <person name="Weber N.D."/>
            <person name="Virtaneva K."/>
            <person name="Barbian K."/>
            <person name="Babar A."/>
            <person name="Rosenke K."/>
        </authorList>
    </citation>
    <scope>NUCLEOTIDE SEQUENCE [LARGE SCALE GENOMIC DNA]</scope>
    <source>
        <strain evidence="4">CBS 101.48</strain>
    </source>
</reference>
<feature type="compositionally biased region" description="Low complexity" evidence="2">
    <location>
        <begin position="140"/>
        <end position="158"/>
    </location>
</feature>
<dbReference type="SUPFAM" id="SSF46785">
    <property type="entry name" value="Winged helix' DNA-binding domain"/>
    <property type="match status" value="1"/>
</dbReference>
<dbReference type="PROSITE" id="PS51526">
    <property type="entry name" value="RFX_DBD"/>
    <property type="match status" value="1"/>
</dbReference>
<sequence>MTDGSKRRRTSIRTGNGAASAPEPSLVDLPLPDTPANQPTPPSLRTDSETSDRVLSWIHDNYEWKLDSNVPRSGMFEHYRQHCISQGVKALNSATLGKLIRTAFPEISSRRLGTRGRSQYQYCNIQLKPSVQISNSQELTPATTADNTPSTTASNNTAHGFPPVAVPPPVNAITSSNNTGHVFPPVEVPPPVNATTSSGTDLFSVPRSSRPLVVPEKSLSCEPEEDSPEFKALSTQFERHYHHHCTLLYTTIYTGAFDKVESIYNDFYQTMPDNFRSLMTTSPKVVESVWHWDCLLYDSLIVNFVPKVDTPIDDQRRTDILHYIKYLPTYLDKLLQNYPTKIRQHKVNVAELFASKLHRQLMLNRLAITSAHILSQSTLLEAMHREWADLDLGEILDQTLWISDCRKEDMEQILRRDIPHLLTVGSTLTPWMAWEEKLIDMFVPRFLQNQDVAEVYVSKAKQFMLKWKVYTGSLLQQLSIKNIPSLDVFRSLVLFLDELVLYHVEERISLMNTSINKPPVSS</sequence>
<dbReference type="AlphaFoldDB" id="A0A168N8M0"/>
<dbReference type="OMA" id="FYRNSSM"/>
<dbReference type="FunCoup" id="A0A168N8M0">
    <property type="interactions" value="484"/>
</dbReference>
<gene>
    <name evidence="4" type="primary">ABSGL_05705.1 scaffold 7421</name>
</gene>
<evidence type="ECO:0000256" key="1">
    <source>
        <dbReference type="ARBA" id="ARBA00023125"/>
    </source>
</evidence>
<dbReference type="PANTHER" id="PTHR12619">
    <property type="entry name" value="RFX TRANSCRIPTION FACTOR FAMILY"/>
    <property type="match status" value="1"/>
</dbReference>
<dbReference type="InterPro" id="IPR057321">
    <property type="entry name" value="RFX1-4/6/8-like_BCD"/>
</dbReference>
<protein>
    <recommendedName>
        <fullName evidence="3">RFX-type winged-helix domain-containing protein</fullName>
    </recommendedName>
</protein>
<keyword evidence="5" id="KW-1185">Reference proteome</keyword>
<dbReference type="Pfam" id="PF02257">
    <property type="entry name" value="RFX_DNA_binding"/>
    <property type="match status" value="1"/>
</dbReference>
<feature type="domain" description="RFX-type winged-helix" evidence="3">
    <location>
        <begin position="54"/>
        <end position="129"/>
    </location>
</feature>
<organism evidence="4">
    <name type="scientific">Absidia glauca</name>
    <name type="common">Pin mould</name>
    <dbReference type="NCBI Taxonomy" id="4829"/>
    <lineage>
        <taxon>Eukaryota</taxon>
        <taxon>Fungi</taxon>
        <taxon>Fungi incertae sedis</taxon>
        <taxon>Mucoromycota</taxon>
        <taxon>Mucoromycotina</taxon>
        <taxon>Mucoromycetes</taxon>
        <taxon>Mucorales</taxon>
        <taxon>Cunninghamellaceae</taxon>
        <taxon>Absidia</taxon>
    </lineage>
</organism>
<name>A0A168N8M0_ABSGL</name>
<feature type="compositionally biased region" description="Basic residues" evidence="2">
    <location>
        <begin position="1"/>
        <end position="11"/>
    </location>
</feature>
<dbReference type="Gene3D" id="1.10.10.10">
    <property type="entry name" value="Winged helix-like DNA-binding domain superfamily/Winged helix DNA-binding domain"/>
    <property type="match status" value="1"/>
</dbReference>
<dbReference type="GO" id="GO:0000978">
    <property type="term" value="F:RNA polymerase II cis-regulatory region sequence-specific DNA binding"/>
    <property type="evidence" value="ECO:0007669"/>
    <property type="project" value="TreeGrafter"/>
</dbReference>
<evidence type="ECO:0000259" key="3">
    <source>
        <dbReference type="PROSITE" id="PS51526"/>
    </source>
</evidence>
<keyword evidence="1" id="KW-0238">DNA-binding</keyword>
<feature type="region of interest" description="Disordered" evidence="2">
    <location>
        <begin position="1"/>
        <end position="51"/>
    </location>
</feature>
<dbReference type="InterPro" id="IPR039779">
    <property type="entry name" value="RFX-like"/>
</dbReference>
<evidence type="ECO:0000313" key="4">
    <source>
        <dbReference type="EMBL" id="SAM00039.1"/>
    </source>
</evidence>
<dbReference type="InterPro" id="IPR036388">
    <property type="entry name" value="WH-like_DNA-bd_sf"/>
</dbReference>
<dbReference type="Pfam" id="PF25340">
    <property type="entry name" value="BCD_RFX"/>
    <property type="match status" value="1"/>
</dbReference>
<dbReference type="InterPro" id="IPR003150">
    <property type="entry name" value="DNA-bd_RFX"/>
</dbReference>
<dbReference type="InParanoid" id="A0A168N8M0"/>
<dbReference type="PANTHER" id="PTHR12619:SF5">
    <property type="entry name" value="TRANSCRIPTION FACTOR RFX4"/>
    <property type="match status" value="1"/>
</dbReference>
<proteinExistence type="predicted"/>